<dbReference type="Gene3D" id="3.40.50.1820">
    <property type="entry name" value="alpha/beta hydrolase"/>
    <property type="match status" value="1"/>
</dbReference>
<feature type="domain" description="AB hydrolase-1" evidence="1">
    <location>
        <begin position="171"/>
        <end position="382"/>
    </location>
</feature>
<dbReference type="GO" id="GO:0016787">
    <property type="term" value="F:hydrolase activity"/>
    <property type="evidence" value="ECO:0007669"/>
    <property type="project" value="UniProtKB-KW"/>
</dbReference>
<dbReference type="RefSeq" id="WP_107575178.1">
    <property type="nucleotide sequence ID" value="NZ_PZPL01000001.1"/>
</dbReference>
<dbReference type="Proteomes" id="UP000241085">
    <property type="component" value="Unassembled WGS sequence"/>
</dbReference>
<protein>
    <submittedName>
        <fullName evidence="2">Alpha/beta hydrolase</fullName>
    </submittedName>
</protein>
<accession>A0A2T4UWE0</accession>
<organism evidence="2 3">
    <name type="scientific">Rathayibacter caricis DSM 15933</name>
    <dbReference type="NCBI Taxonomy" id="1328867"/>
    <lineage>
        <taxon>Bacteria</taxon>
        <taxon>Bacillati</taxon>
        <taxon>Actinomycetota</taxon>
        <taxon>Actinomycetes</taxon>
        <taxon>Micrococcales</taxon>
        <taxon>Microbacteriaceae</taxon>
        <taxon>Rathayibacter</taxon>
    </lineage>
</organism>
<proteinExistence type="predicted"/>
<evidence type="ECO:0000259" key="1">
    <source>
        <dbReference type="Pfam" id="PF12697"/>
    </source>
</evidence>
<dbReference type="Pfam" id="PF12697">
    <property type="entry name" value="Abhydrolase_6"/>
    <property type="match status" value="1"/>
</dbReference>
<dbReference type="InterPro" id="IPR000073">
    <property type="entry name" value="AB_hydrolase_1"/>
</dbReference>
<dbReference type="EMBL" id="PZPL01000001">
    <property type="protein sequence ID" value="PTL73849.1"/>
    <property type="molecule type" value="Genomic_DNA"/>
</dbReference>
<evidence type="ECO:0000313" key="3">
    <source>
        <dbReference type="Proteomes" id="UP000241085"/>
    </source>
</evidence>
<dbReference type="InterPro" id="IPR029058">
    <property type="entry name" value="AB_hydrolase_fold"/>
</dbReference>
<sequence>MPDARRHAAEGGRRTGALLLALVALPALASAVALGTSALVTAFVRGVVIPPSRRSEDARVLDVRPAAREIVLAADADTTVHGGFSLWFDGGRGHARIGRVLATGQGRVVRELGTVDRGTLRPGARGRINGWLLLSPRETGLPFSSEQVPTQYGPAPAWLFPAGDGGTWAIHVHGRATHREETLRGVAVFHRAGLSSLVVSYRNDGDAPSSPDGRYGLGDTEWRDVDAAIRFAHRRGARSVVLVGWSMGGAISLQTALRSSLRHLIAGVVLDSPVIDWRETLRGQARLRRLPPVIAALALTAMQLPWSTAVTGQSELIPLQNLDLVARAAELTTPVLLLHSVDDDFVPSAPSEALAAARPDLVELVLVHGARHTRIWNDDPVRWEQAVAQWLDRRGISGSASSART</sequence>
<evidence type="ECO:0000313" key="2">
    <source>
        <dbReference type="EMBL" id="PTL73849.1"/>
    </source>
</evidence>
<dbReference type="PANTHER" id="PTHR12277:SF79">
    <property type="entry name" value="XAA-PRO DIPEPTIDYL-PEPTIDASE-RELATED"/>
    <property type="match status" value="1"/>
</dbReference>
<name>A0A2T4UWE0_9MICO</name>
<dbReference type="PANTHER" id="PTHR12277">
    <property type="entry name" value="ALPHA/BETA HYDROLASE DOMAIN-CONTAINING PROTEIN"/>
    <property type="match status" value="1"/>
</dbReference>
<dbReference type="AlphaFoldDB" id="A0A2T4UWE0"/>
<keyword evidence="3" id="KW-1185">Reference proteome</keyword>
<keyword evidence="2" id="KW-0378">Hydrolase</keyword>
<dbReference type="SUPFAM" id="SSF53474">
    <property type="entry name" value="alpha/beta-Hydrolases"/>
    <property type="match status" value="1"/>
</dbReference>
<gene>
    <name evidence="2" type="ORF">C1I63_14045</name>
</gene>
<comment type="caution">
    <text evidence="2">The sequence shown here is derived from an EMBL/GenBank/DDBJ whole genome shotgun (WGS) entry which is preliminary data.</text>
</comment>
<reference evidence="2 3" key="1">
    <citation type="submission" date="2018-03" db="EMBL/GenBank/DDBJ databases">
        <title>Bacteriophage NCPPB3778 and a type I-E CRISPR drive the evolution of the US Biological Select Agent, Rathayibacter toxicus.</title>
        <authorList>
            <person name="Davis E.W.II."/>
            <person name="Tabima J.F."/>
            <person name="Weisberg A.J."/>
            <person name="Dantas Lopes L."/>
            <person name="Wiseman M.S."/>
            <person name="Wiseman M.S."/>
            <person name="Pupko T."/>
            <person name="Belcher M.S."/>
            <person name="Sechler A.J."/>
            <person name="Tancos M.A."/>
            <person name="Schroeder B.K."/>
            <person name="Murray T.D."/>
            <person name="Luster D.G."/>
            <person name="Schneider W.L."/>
            <person name="Rogers E."/>
            <person name="Andreote F.D."/>
            <person name="Grunwald N.J."/>
            <person name="Putnam M.L."/>
            <person name="Chang J.H."/>
        </authorList>
    </citation>
    <scope>NUCLEOTIDE SEQUENCE [LARGE SCALE GENOMIC DNA]</scope>
    <source>
        <strain evidence="2 3">DSM 15933</strain>
    </source>
</reference>